<evidence type="ECO:0000313" key="2">
    <source>
        <dbReference type="WBParaSite" id="JU765_v2.g16405.t1"/>
    </source>
</evidence>
<proteinExistence type="predicted"/>
<protein>
    <submittedName>
        <fullName evidence="2">GrpE protein homolog</fullName>
    </submittedName>
</protein>
<reference evidence="2" key="1">
    <citation type="submission" date="2022-11" db="UniProtKB">
        <authorList>
            <consortium name="WormBaseParasite"/>
        </authorList>
    </citation>
    <scope>IDENTIFICATION</scope>
</reference>
<organism evidence="1 2">
    <name type="scientific">Panagrolaimus sp. JU765</name>
    <dbReference type="NCBI Taxonomy" id="591449"/>
    <lineage>
        <taxon>Eukaryota</taxon>
        <taxon>Metazoa</taxon>
        <taxon>Ecdysozoa</taxon>
        <taxon>Nematoda</taxon>
        <taxon>Chromadorea</taxon>
        <taxon>Rhabditida</taxon>
        <taxon>Tylenchina</taxon>
        <taxon>Panagrolaimomorpha</taxon>
        <taxon>Panagrolaimoidea</taxon>
        <taxon>Panagrolaimidae</taxon>
        <taxon>Panagrolaimus</taxon>
    </lineage>
</organism>
<evidence type="ECO:0000313" key="1">
    <source>
        <dbReference type="Proteomes" id="UP000887576"/>
    </source>
</evidence>
<dbReference type="WBParaSite" id="JU765_v2.g16405.t1">
    <property type="protein sequence ID" value="JU765_v2.g16405.t1"/>
    <property type="gene ID" value="JU765_v2.g16405"/>
</dbReference>
<sequence length="255" mass="28787">MSLSVLKSVVKLRNGVTMMNPWKNCIPQTSYPVFNAGFWYSSTQADETKSEVLEKLSLKDSNNKRITSEKYLSEIKQIVGKDIPDDKFVPPRKAFDVLATEYDTILQEVEDLNDKYRRALAETENVRRRGQKQVEDAKIYAVQTFCKDLLEVADILELAIGAVKPENAAKTEEIKGVLEGITMTKTVLLKTFEKHGLKKVDPEGEKFDPNLHEAVFEIPKEQTKYEPGQIGVVMKIGYSLHGRPIRPAQVGVVKS</sequence>
<dbReference type="Proteomes" id="UP000887576">
    <property type="component" value="Unplaced"/>
</dbReference>
<accession>A0AC34QHM2</accession>
<name>A0AC34QHM2_9BILA</name>